<feature type="domain" description="PDZ" evidence="6">
    <location>
        <begin position="521"/>
        <end position="590"/>
    </location>
</feature>
<evidence type="ECO:0000259" key="7">
    <source>
        <dbReference type="PROSITE" id="PS50209"/>
    </source>
</evidence>
<evidence type="ECO:0000256" key="3">
    <source>
        <dbReference type="SAM" id="Coils"/>
    </source>
</evidence>
<dbReference type="Gene3D" id="1.10.533.10">
    <property type="entry name" value="Death Domain, Fas"/>
    <property type="match status" value="1"/>
</dbReference>
<gene>
    <name evidence="8" type="primary">CARD11</name>
    <name evidence="8" type="synonym">card11</name>
</gene>
<dbReference type="GO" id="GO:0050700">
    <property type="term" value="F:CARD domain binding"/>
    <property type="evidence" value="ECO:0007669"/>
    <property type="project" value="TreeGrafter"/>
</dbReference>
<evidence type="ECO:0000259" key="6">
    <source>
        <dbReference type="PROSITE" id="PS50106"/>
    </source>
</evidence>
<dbReference type="InterPro" id="IPR001478">
    <property type="entry name" value="PDZ"/>
</dbReference>
<evidence type="ECO:0000256" key="1">
    <source>
        <dbReference type="ARBA" id="ARBA00022553"/>
    </source>
</evidence>
<feature type="domain" description="Guanylate kinase-like" evidence="5">
    <location>
        <begin position="844"/>
        <end position="975"/>
    </location>
</feature>
<dbReference type="InterPro" id="IPR008144">
    <property type="entry name" value="Guanylate_kin-like_dom"/>
</dbReference>
<evidence type="ECO:0000313" key="8">
    <source>
        <dbReference type="Ensembl" id="ENSMMDP00005022517.1"/>
    </source>
</evidence>
<dbReference type="FunFam" id="2.30.42.10:FF:000285">
    <property type="entry name" value="Caspase recruitment domain family, member 11"/>
    <property type="match status" value="1"/>
</dbReference>
<dbReference type="FunFam" id="3.40.50.300:FF:000867">
    <property type="entry name" value="Caspase recruitment domain family member 10"/>
    <property type="match status" value="1"/>
</dbReference>
<evidence type="ECO:0000256" key="4">
    <source>
        <dbReference type="SAM" id="MobiDB-lite"/>
    </source>
</evidence>
<organism evidence="8 9">
    <name type="scientific">Myripristis murdjan</name>
    <name type="common">pinecone soldierfish</name>
    <dbReference type="NCBI Taxonomy" id="586833"/>
    <lineage>
        <taxon>Eukaryota</taxon>
        <taxon>Metazoa</taxon>
        <taxon>Chordata</taxon>
        <taxon>Craniata</taxon>
        <taxon>Vertebrata</taxon>
        <taxon>Euteleostomi</taxon>
        <taxon>Actinopterygii</taxon>
        <taxon>Neopterygii</taxon>
        <taxon>Teleostei</taxon>
        <taxon>Neoteleostei</taxon>
        <taxon>Acanthomorphata</taxon>
        <taxon>Holocentriformes</taxon>
        <taxon>Holocentridae</taxon>
        <taxon>Myripristis</taxon>
    </lineage>
</organism>
<dbReference type="SUPFAM" id="SSF52540">
    <property type="entry name" value="P-loop containing nucleoside triphosphate hydrolases"/>
    <property type="match status" value="1"/>
</dbReference>
<evidence type="ECO:0000313" key="9">
    <source>
        <dbReference type="Proteomes" id="UP000472263"/>
    </source>
</evidence>
<dbReference type="InterPro" id="IPR027417">
    <property type="entry name" value="P-loop_NTPase"/>
</dbReference>
<feature type="coiled-coil region" evidence="3">
    <location>
        <begin position="164"/>
        <end position="444"/>
    </location>
</feature>
<dbReference type="GO" id="GO:0042981">
    <property type="term" value="P:regulation of apoptotic process"/>
    <property type="evidence" value="ECO:0007669"/>
    <property type="project" value="InterPro"/>
</dbReference>
<dbReference type="AlphaFoldDB" id="A0A667Y4J5"/>
<dbReference type="InterPro" id="IPR011029">
    <property type="entry name" value="DEATH-like_dom_sf"/>
</dbReference>
<proteinExistence type="predicted"/>
<keyword evidence="9" id="KW-1185">Reference proteome</keyword>
<dbReference type="PROSITE" id="PS50209">
    <property type="entry name" value="CARD"/>
    <property type="match status" value="1"/>
</dbReference>
<sequence>DTGGNPLAQEMETNGVGTSGISDDEAMWEKVECKRYELSRSISPAKLTPYLRQCKVLDEQDEDEILNSMLLVSKVNRTGRLLDILHTKGERGYVAFLESLEFYYPDLYKLVTGNEPTRCFSTIVVEEGHEGLTQFLMNEVMKLQQQAKAKTLQQAELNMKNCTLEDEHKKLRLANQELQAFQQRYNKMREERNSYSDELLRVKDENYKLALRYATLSEEKNMAVMRSRDLQLEIDQLKHRLNKVEEECKMERRQSLKLKNDIENRPKKEQIFELERENEMLKIKLQELQSIIQPGPLPASDKAILDILEHDRQEALEDRQDLVNRLYNLHEEVRQAEELRDKYLEEKEDLELKCSTLQKDCEMYRNRMNTITNQLEEVEKERDQAFRARDDAQHHFSQSLVDKDKYRKQIRELEERSDELHIEIVRKEAKLVTLESRLRRVSKDVALDQVQRGPPSVHSSSSSHQSEGMDSYDLEQVNNIFRKLSLERPFRPSLSSFTRVSSTLKPVQELSLQGENLLRDVTLVGGNDSGIFVSSVQSGSNAEKAGLREGHHLLLVEGSIRGERQSISLDTSTQEEAHWTLQHCTGPLQLHYRANYDSYHRLQNDMADGKVASGDSFYIRVNLNISGHSDSCSLSLLCDEVVHVLDTRHQGRCEWLCARVDPFTGSDLADCGTIPSYSRAQQLLLVKIQKLVCRGGKEESDSLRNIRNSLQPEEAGHSPDPKASPRLSRASIFITQILQFVSRVDNKYKRMNSSERVRIINSGNSTLDYWLQACSPPLFSLYAAEPDGDLSRGLNLIPYSPVTLQRTQRRRPVLFTPTALAKTIIQKILNMGGAMDFNICKPDILTKEEFHLKQNVEPFIHYREKQATFECITRENIEAVAAKGKHCLLEAELSCIKDLLRREIYPIIIYIKICEKNVKRLRKLPMRVESEEEFVKLCRAKEKELEGVPCLYASIEPDAWTGTEDLLKVIKDRILEEQRKTIWVEQDLL</sequence>
<dbReference type="PROSITE" id="PS50052">
    <property type="entry name" value="GUANYLATE_KINASE_2"/>
    <property type="match status" value="1"/>
</dbReference>
<dbReference type="Gene3D" id="2.30.30.40">
    <property type="entry name" value="SH3 Domains"/>
    <property type="match status" value="1"/>
</dbReference>
<dbReference type="SUPFAM" id="SSF47986">
    <property type="entry name" value="DEATH domain"/>
    <property type="match status" value="1"/>
</dbReference>
<dbReference type="Pfam" id="PF00619">
    <property type="entry name" value="CARD"/>
    <property type="match status" value="1"/>
</dbReference>
<dbReference type="InterPro" id="IPR036034">
    <property type="entry name" value="PDZ_sf"/>
</dbReference>
<evidence type="ECO:0000259" key="5">
    <source>
        <dbReference type="PROSITE" id="PS50052"/>
    </source>
</evidence>
<dbReference type="Gene3D" id="3.40.50.300">
    <property type="entry name" value="P-loop containing nucleotide triphosphate hydrolases"/>
    <property type="match status" value="1"/>
</dbReference>
<accession>A0A667Y4J5</accession>
<keyword evidence="1" id="KW-0597">Phosphoprotein</keyword>
<dbReference type="FunFam" id="1.10.533.10:FF:000003">
    <property type="entry name" value="Caspase recruitment domain family, member 11"/>
    <property type="match status" value="1"/>
</dbReference>
<feature type="compositionally biased region" description="Low complexity" evidence="4">
    <location>
        <begin position="456"/>
        <end position="466"/>
    </location>
</feature>
<dbReference type="Gene3D" id="2.30.42.10">
    <property type="match status" value="1"/>
</dbReference>
<reference evidence="8" key="2">
    <citation type="submission" date="2025-08" db="UniProtKB">
        <authorList>
            <consortium name="Ensembl"/>
        </authorList>
    </citation>
    <scope>IDENTIFICATION</scope>
</reference>
<reference evidence="8" key="1">
    <citation type="submission" date="2019-06" db="EMBL/GenBank/DDBJ databases">
        <authorList>
            <consortium name="Wellcome Sanger Institute Data Sharing"/>
        </authorList>
    </citation>
    <scope>NUCLEOTIDE SEQUENCE [LARGE SCALE GENOMIC DNA]</scope>
</reference>
<name>A0A667Y4J5_9TELE</name>
<dbReference type="Ensembl" id="ENSMMDT00005023015.1">
    <property type="protein sequence ID" value="ENSMMDP00005022517.1"/>
    <property type="gene ID" value="ENSMMDG00005010434.1"/>
</dbReference>
<dbReference type="CDD" id="cd06736">
    <property type="entry name" value="PDZ_CARD11_CARD14-like"/>
    <property type="match status" value="1"/>
</dbReference>
<dbReference type="GeneTree" id="ENSGT00940000158573"/>
<dbReference type="PANTHER" id="PTHR14559:SF4">
    <property type="entry name" value="CASPASE RECRUITMENT DOMAIN-CONTAINING PROTEIN 11"/>
    <property type="match status" value="1"/>
</dbReference>
<dbReference type="PANTHER" id="PTHR14559">
    <property type="entry name" value="CASPASE RECRUITMENT DOMAIN FAMILY"/>
    <property type="match status" value="1"/>
</dbReference>
<evidence type="ECO:0000256" key="2">
    <source>
        <dbReference type="ARBA" id="ARBA00023054"/>
    </source>
</evidence>
<feature type="domain" description="CARD" evidence="7">
    <location>
        <begin position="23"/>
        <end position="115"/>
    </location>
</feature>
<dbReference type="Proteomes" id="UP000472263">
    <property type="component" value="Chromosome 8"/>
</dbReference>
<dbReference type="InterPro" id="IPR001315">
    <property type="entry name" value="CARD"/>
</dbReference>
<reference evidence="8" key="3">
    <citation type="submission" date="2025-09" db="UniProtKB">
        <authorList>
            <consortium name="Ensembl"/>
        </authorList>
    </citation>
    <scope>IDENTIFICATION</scope>
</reference>
<keyword evidence="2 3" id="KW-0175">Coiled coil</keyword>
<protein>
    <submittedName>
        <fullName evidence="8">Caspase recruitment domain family member 11</fullName>
    </submittedName>
</protein>
<dbReference type="SUPFAM" id="SSF50156">
    <property type="entry name" value="PDZ domain-like"/>
    <property type="match status" value="1"/>
</dbReference>
<dbReference type="Pfam" id="PF00625">
    <property type="entry name" value="Guanylate_kin"/>
    <property type="match status" value="1"/>
</dbReference>
<dbReference type="PROSITE" id="PS50106">
    <property type="entry name" value="PDZ"/>
    <property type="match status" value="1"/>
</dbReference>
<feature type="region of interest" description="Disordered" evidence="4">
    <location>
        <begin position="445"/>
        <end position="470"/>
    </location>
</feature>
<dbReference type="GO" id="GO:0005737">
    <property type="term" value="C:cytoplasm"/>
    <property type="evidence" value="ECO:0007669"/>
    <property type="project" value="TreeGrafter"/>
</dbReference>
<dbReference type="InterPro" id="IPR008145">
    <property type="entry name" value="GK/Ca_channel_bsu"/>
</dbReference>